<dbReference type="InterPro" id="IPR009000">
    <property type="entry name" value="Transl_B-barrel_sf"/>
</dbReference>
<dbReference type="InterPro" id="IPR001780">
    <property type="entry name" value="Ribosomal_eL33"/>
</dbReference>
<sequence>MTVSRPRLYCRAAILGYRRSKTNQYPSCSLLQIEGVKDREDTGFYLGKRVAYIYKAKRTMRESKYRVVWGRISRPHGNSGVVRAKFAKNLPPHSFGGRARVFLYPSSV</sequence>
<keyword evidence="2 4" id="KW-0689">Ribosomal protein</keyword>
<accession>A0ABQ7JAI0</accession>
<keyword evidence="5" id="KW-1185">Reference proteome</keyword>
<dbReference type="SUPFAM" id="SSF50447">
    <property type="entry name" value="Translation proteins"/>
    <property type="match status" value="1"/>
</dbReference>
<dbReference type="InterPro" id="IPR038661">
    <property type="entry name" value="Ribosomal_eL33_sf"/>
</dbReference>
<evidence type="ECO:0000256" key="3">
    <source>
        <dbReference type="ARBA" id="ARBA00023274"/>
    </source>
</evidence>
<organism evidence="4 5">
    <name type="scientific">Cardiosporidium cionae</name>
    <dbReference type="NCBI Taxonomy" id="476202"/>
    <lineage>
        <taxon>Eukaryota</taxon>
        <taxon>Sar</taxon>
        <taxon>Alveolata</taxon>
        <taxon>Apicomplexa</taxon>
        <taxon>Aconoidasida</taxon>
        <taxon>Nephromycida</taxon>
        <taxon>Cardiosporidium</taxon>
    </lineage>
</organism>
<dbReference type="EMBL" id="JADAQX010000263">
    <property type="protein sequence ID" value="KAF8820965.1"/>
    <property type="molecule type" value="Genomic_DNA"/>
</dbReference>
<evidence type="ECO:0000256" key="1">
    <source>
        <dbReference type="ARBA" id="ARBA00009269"/>
    </source>
</evidence>
<comment type="similarity">
    <text evidence="1">Belongs to the eukaryotic ribosomal protein eL33 family.</text>
</comment>
<keyword evidence="3" id="KW-0687">Ribonucleoprotein</keyword>
<dbReference type="Pfam" id="PF01247">
    <property type="entry name" value="Ribosomal_L35Ae"/>
    <property type="match status" value="1"/>
</dbReference>
<comment type="caution">
    <text evidence="4">The sequence shown here is derived from an EMBL/GenBank/DDBJ whole genome shotgun (WGS) entry which is preliminary data.</text>
</comment>
<dbReference type="PANTHER" id="PTHR10902">
    <property type="entry name" value="60S RIBOSOMAL PROTEIN L35A"/>
    <property type="match status" value="1"/>
</dbReference>
<dbReference type="GO" id="GO:0005840">
    <property type="term" value="C:ribosome"/>
    <property type="evidence" value="ECO:0007669"/>
    <property type="project" value="UniProtKB-KW"/>
</dbReference>
<name>A0ABQ7JAI0_9APIC</name>
<evidence type="ECO:0000313" key="5">
    <source>
        <dbReference type="Proteomes" id="UP000823046"/>
    </source>
</evidence>
<reference evidence="4 5" key="1">
    <citation type="journal article" date="2020" name="bioRxiv">
        <title>Metabolic contributions of an alphaproteobacterial endosymbiont in the apicomplexan Cardiosporidium cionae.</title>
        <authorList>
            <person name="Hunter E.S."/>
            <person name="Paight C.J."/>
            <person name="Lane C.E."/>
        </authorList>
    </citation>
    <scope>NUCLEOTIDE SEQUENCE [LARGE SCALE GENOMIC DNA]</scope>
    <source>
        <strain evidence="4">ESH_2018</strain>
    </source>
</reference>
<dbReference type="Gene3D" id="2.40.10.190">
    <property type="entry name" value="translation elongation factor selb, chain A, domain 4"/>
    <property type="match status" value="1"/>
</dbReference>
<dbReference type="Proteomes" id="UP000823046">
    <property type="component" value="Unassembled WGS sequence"/>
</dbReference>
<evidence type="ECO:0000313" key="4">
    <source>
        <dbReference type="EMBL" id="KAF8820965.1"/>
    </source>
</evidence>
<gene>
    <name evidence="4" type="primary">RPL35A</name>
    <name evidence="4" type="ORF">IE077_000375</name>
</gene>
<evidence type="ECO:0000256" key="2">
    <source>
        <dbReference type="ARBA" id="ARBA00022980"/>
    </source>
</evidence>
<dbReference type="HAMAP" id="MF_00573">
    <property type="entry name" value="Ribosomal_eL33"/>
    <property type="match status" value="1"/>
</dbReference>
<proteinExistence type="inferred from homology"/>
<protein>
    <submittedName>
        <fullName evidence="4">Ribosomal protein RPL35A</fullName>
    </submittedName>
</protein>